<keyword evidence="4" id="KW-0472">Membrane</keyword>
<dbReference type="Gene3D" id="3.30.1150.10">
    <property type="match status" value="1"/>
</dbReference>
<reference evidence="9" key="1">
    <citation type="submission" date="2016-10" db="EMBL/GenBank/DDBJ databases">
        <authorList>
            <person name="Varghese N."/>
            <person name="Submissions S."/>
        </authorList>
    </citation>
    <scope>NUCLEOTIDE SEQUENCE [LARGE SCALE GENOMIC DNA]</scope>
    <source>
        <strain evidence="9">CGMCC 1.7715</strain>
    </source>
</reference>
<keyword evidence="6" id="KW-0732">Signal</keyword>
<dbReference type="EMBL" id="FOWZ01000004">
    <property type="protein sequence ID" value="SFP38067.1"/>
    <property type="molecule type" value="Genomic_DNA"/>
</dbReference>
<dbReference type="AlphaFoldDB" id="A0A1I5PVX2"/>
<evidence type="ECO:0000256" key="3">
    <source>
        <dbReference type="ARBA" id="ARBA00022989"/>
    </source>
</evidence>
<protein>
    <submittedName>
        <fullName evidence="8">TonB family C-terminal domain-containing protein</fullName>
    </submittedName>
</protein>
<accession>A0A1I5PVX2</accession>
<evidence type="ECO:0000259" key="7">
    <source>
        <dbReference type="PROSITE" id="PS52015"/>
    </source>
</evidence>
<dbReference type="Pfam" id="PF03544">
    <property type="entry name" value="TonB_C"/>
    <property type="match status" value="1"/>
</dbReference>
<evidence type="ECO:0000256" key="6">
    <source>
        <dbReference type="SAM" id="SignalP"/>
    </source>
</evidence>
<sequence length="206" mass="23014">MYKFITLLAVTVSAPVAAQESDIVPPVRMLPIEPAEKAQPTENPANWVTTADYPNWAERTGSQGRVVTELVIEKSGRVSACRVTVSSDIPDLDRIACAKLMQRGRFKPARDEKGIPIASRYEQAVRFVLPGAKSLPSERHFVLEYLVDRDGSVKECRVEGLPDDAEKNPCDVAPTFEPPRSEDGTLEQRRYRLTHIVERLPLSDED</sequence>
<gene>
    <name evidence="8" type="ORF">SAMN04488060_2672</name>
</gene>
<dbReference type="Proteomes" id="UP000199331">
    <property type="component" value="Unassembled WGS sequence"/>
</dbReference>
<evidence type="ECO:0000256" key="1">
    <source>
        <dbReference type="ARBA" id="ARBA00004167"/>
    </source>
</evidence>
<dbReference type="InterPro" id="IPR006260">
    <property type="entry name" value="TonB/TolA_C"/>
</dbReference>
<dbReference type="STRING" id="604088.SAMN04488060_2672"/>
<dbReference type="RefSeq" id="WP_090482718.1">
    <property type="nucleotide sequence ID" value="NZ_FOWZ01000004.1"/>
</dbReference>
<feature type="region of interest" description="Disordered" evidence="5">
    <location>
        <begin position="166"/>
        <end position="188"/>
    </location>
</feature>
<evidence type="ECO:0000313" key="9">
    <source>
        <dbReference type="Proteomes" id="UP000199331"/>
    </source>
</evidence>
<keyword evidence="9" id="KW-1185">Reference proteome</keyword>
<dbReference type="GO" id="GO:0055085">
    <property type="term" value="P:transmembrane transport"/>
    <property type="evidence" value="ECO:0007669"/>
    <property type="project" value="InterPro"/>
</dbReference>
<feature type="compositionally biased region" description="Basic and acidic residues" evidence="5">
    <location>
        <begin position="179"/>
        <end position="188"/>
    </location>
</feature>
<proteinExistence type="predicted"/>
<dbReference type="GO" id="GO:0016020">
    <property type="term" value="C:membrane"/>
    <property type="evidence" value="ECO:0007669"/>
    <property type="project" value="UniProtKB-SubCell"/>
</dbReference>
<feature type="domain" description="TonB C-terminal" evidence="7">
    <location>
        <begin position="38"/>
        <end position="136"/>
    </location>
</feature>
<evidence type="ECO:0000313" key="8">
    <source>
        <dbReference type="EMBL" id="SFP38067.1"/>
    </source>
</evidence>
<evidence type="ECO:0000256" key="5">
    <source>
        <dbReference type="SAM" id="MobiDB-lite"/>
    </source>
</evidence>
<feature type="signal peptide" evidence="6">
    <location>
        <begin position="1"/>
        <end position="18"/>
    </location>
</feature>
<feature type="chain" id="PRO_5011613161" evidence="6">
    <location>
        <begin position="19"/>
        <end position="206"/>
    </location>
</feature>
<dbReference type="PROSITE" id="PS52015">
    <property type="entry name" value="TONB_CTD"/>
    <property type="match status" value="1"/>
</dbReference>
<evidence type="ECO:0000256" key="2">
    <source>
        <dbReference type="ARBA" id="ARBA00022692"/>
    </source>
</evidence>
<evidence type="ECO:0000256" key="4">
    <source>
        <dbReference type="ARBA" id="ARBA00023136"/>
    </source>
</evidence>
<dbReference type="OrthoDB" id="7585155at2"/>
<comment type="subcellular location">
    <subcellularLocation>
        <location evidence="1">Membrane</location>
        <topology evidence="1">Single-pass membrane protein</topology>
    </subcellularLocation>
</comment>
<organism evidence="8 9">
    <name type="scientific">Qipengyuania nanhaisediminis</name>
    <dbReference type="NCBI Taxonomy" id="604088"/>
    <lineage>
        <taxon>Bacteria</taxon>
        <taxon>Pseudomonadati</taxon>
        <taxon>Pseudomonadota</taxon>
        <taxon>Alphaproteobacteria</taxon>
        <taxon>Sphingomonadales</taxon>
        <taxon>Erythrobacteraceae</taxon>
        <taxon>Qipengyuania</taxon>
    </lineage>
</organism>
<keyword evidence="2" id="KW-0812">Transmembrane</keyword>
<dbReference type="InterPro" id="IPR037682">
    <property type="entry name" value="TonB_C"/>
</dbReference>
<dbReference type="NCBIfam" id="TIGR01352">
    <property type="entry name" value="tonB_Cterm"/>
    <property type="match status" value="1"/>
</dbReference>
<keyword evidence="3" id="KW-1133">Transmembrane helix</keyword>
<dbReference type="SUPFAM" id="SSF74653">
    <property type="entry name" value="TolA/TonB C-terminal domain"/>
    <property type="match status" value="1"/>
</dbReference>
<name>A0A1I5PVX2_9SPHN</name>